<feature type="chain" id="PRO_5046437910" description="TonB C-terminal domain-containing protein" evidence="1">
    <location>
        <begin position="21"/>
        <end position="380"/>
    </location>
</feature>
<name>A0ABV7M905_9PROT</name>
<feature type="signal peptide" evidence="1">
    <location>
        <begin position="1"/>
        <end position="20"/>
    </location>
</feature>
<evidence type="ECO:0000313" key="3">
    <source>
        <dbReference type="Proteomes" id="UP001595607"/>
    </source>
</evidence>
<evidence type="ECO:0000256" key="1">
    <source>
        <dbReference type="SAM" id="SignalP"/>
    </source>
</evidence>
<accession>A0ABV7M905</accession>
<comment type="caution">
    <text evidence="2">The sequence shown here is derived from an EMBL/GenBank/DDBJ whole genome shotgun (WGS) entry which is preliminary data.</text>
</comment>
<reference evidence="3" key="1">
    <citation type="journal article" date="2019" name="Int. J. Syst. Evol. Microbiol.">
        <title>The Global Catalogue of Microorganisms (GCM) 10K type strain sequencing project: providing services to taxonomists for standard genome sequencing and annotation.</title>
        <authorList>
            <consortium name="The Broad Institute Genomics Platform"/>
            <consortium name="The Broad Institute Genome Sequencing Center for Infectious Disease"/>
            <person name="Wu L."/>
            <person name="Ma J."/>
        </authorList>
    </citation>
    <scope>NUCLEOTIDE SEQUENCE [LARGE SCALE GENOMIC DNA]</scope>
    <source>
        <strain evidence="3">KCTC 22245</strain>
    </source>
</reference>
<dbReference type="SUPFAM" id="SSF74653">
    <property type="entry name" value="TolA/TonB C-terminal domain"/>
    <property type="match status" value="1"/>
</dbReference>
<dbReference type="Proteomes" id="UP001595607">
    <property type="component" value="Unassembled WGS sequence"/>
</dbReference>
<gene>
    <name evidence="2" type="ORF">ACFONP_00695</name>
</gene>
<keyword evidence="1" id="KW-0732">Signal</keyword>
<protein>
    <recommendedName>
        <fullName evidence="4">TonB C-terminal domain-containing protein</fullName>
    </recommendedName>
</protein>
<proteinExistence type="predicted"/>
<sequence length="380" mass="42045">MRSFAAAFAMAALSLGFASADWKESYRAYQAAMQSGDGQAALVHARTAWEDAKVSLPVSENRAALAQNFATIAMFSDDPAAALPALEDAILHAEQGFGTSNYDLPNLLFFRAYVRSAEKPRNMALALAAVEAAEGVTGNAILAPHSALARRLLAKRLIEREAGDKAFDLMTPLTDQAFSKEGYDLEALQADLSLRMVAAFSDLPIGERFTNLQPEVGADTFIDRLEKVLFDWRRHMNRFPPQKSIETYNPVLAKTEASEGLTTAYYRSYANGPRVEAFIASLPRRRTGIIRSERCDAIKWKKNPMRFPASQSGYNGAVIVGFHLNRDGKVEGERLLAEIPADRFGERAVKQVGKFWADTTGVSDACLRNRRYDVQFYTKP</sequence>
<keyword evidence="3" id="KW-1185">Reference proteome</keyword>
<evidence type="ECO:0008006" key="4">
    <source>
        <dbReference type="Google" id="ProtNLM"/>
    </source>
</evidence>
<dbReference type="EMBL" id="JBHRVA010000002">
    <property type="protein sequence ID" value="MFC3301247.1"/>
    <property type="molecule type" value="Genomic_DNA"/>
</dbReference>
<dbReference type="RefSeq" id="WP_189571850.1">
    <property type="nucleotide sequence ID" value="NZ_BMXU01000001.1"/>
</dbReference>
<organism evidence="2 3">
    <name type="scientific">Parvularcula lutaonensis</name>
    <dbReference type="NCBI Taxonomy" id="491923"/>
    <lineage>
        <taxon>Bacteria</taxon>
        <taxon>Pseudomonadati</taxon>
        <taxon>Pseudomonadota</taxon>
        <taxon>Alphaproteobacteria</taxon>
        <taxon>Parvularculales</taxon>
        <taxon>Parvularculaceae</taxon>
        <taxon>Parvularcula</taxon>
    </lineage>
</organism>
<evidence type="ECO:0000313" key="2">
    <source>
        <dbReference type="EMBL" id="MFC3301247.1"/>
    </source>
</evidence>